<dbReference type="SUPFAM" id="SSF46565">
    <property type="entry name" value="Chaperone J-domain"/>
    <property type="match status" value="1"/>
</dbReference>
<dbReference type="SMART" id="SM00271">
    <property type="entry name" value="DnaJ"/>
    <property type="match status" value="1"/>
</dbReference>
<dbReference type="InterPro" id="IPR001623">
    <property type="entry name" value="DnaJ_domain"/>
</dbReference>
<dbReference type="Proteomes" id="UP001190700">
    <property type="component" value="Unassembled WGS sequence"/>
</dbReference>
<dbReference type="AlphaFoldDB" id="A0AAE0GET1"/>
<organism evidence="2 3">
    <name type="scientific">Cymbomonas tetramitiformis</name>
    <dbReference type="NCBI Taxonomy" id="36881"/>
    <lineage>
        <taxon>Eukaryota</taxon>
        <taxon>Viridiplantae</taxon>
        <taxon>Chlorophyta</taxon>
        <taxon>Pyramimonadophyceae</taxon>
        <taxon>Pyramimonadales</taxon>
        <taxon>Pyramimonadaceae</taxon>
        <taxon>Cymbomonas</taxon>
    </lineage>
</organism>
<keyword evidence="3" id="KW-1185">Reference proteome</keyword>
<accession>A0AAE0GET1</accession>
<evidence type="ECO:0000259" key="1">
    <source>
        <dbReference type="PROSITE" id="PS50076"/>
    </source>
</evidence>
<dbReference type="PANTHER" id="PTHR45295:SF1">
    <property type="entry name" value="CHAPERONE PROTEIN DNAJ C76, CHLOROPLASTIC"/>
    <property type="match status" value="1"/>
</dbReference>
<dbReference type="Pfam" id="PF00226">
    <property type="entry name" value="DnaJ"/>
    <property type="match status" value="1"/>
</dbReference>
<protein>
    <recommendedName>
        <fullName evidence="1">J domain-containing protein</fullName>
    </recommendedName>
</protein>
<dbReference type="PROSITE" id="PS50076">
    <property type="entry name" value="DNAJ_2"/>
    <property type="match status" value="1"/>
</dbReference>
<dbReference type="Pfam" id="PF23650">
    <property type="entry name" value="DUF7148"/>
    <property type="match status" value="1"/>
</dbReference>
<gene>
    <name evidence="2" type="ORF">CYMTET_15216</name>
</gene>
<reference evidence="2 3" key="1">
    <citation type="journal article" date="2015" name="Genome Biol. Evol.">
        <title>Comparative Genomics of a Bacterivorous Green Alga Reveals Evolutionary Causalities and Consequences of Phago-Mixotrophic Mode of Nutrition.</title>
        <authorList>
            <person name="Burns J.A."/>
            <person name="Paasch A."/>
            <person name="Narechania A."/>
            <person name="Kim E."/>
        </authorList>
    </citation>
    <scope>NUCLEOTIDE SEQUENCE [LARGE SCALE GENOMIC DNA]</scope>
    <source>
        <strain evidence="2 3">PLY_AMNH</strain>
    </source>
</reference>
<dbReference type="InterPro" id="IPR036869">
    <property type="entry name" value="J_dom_sf"/>
</dbReference>
<dbReference type="EMBL" id="LGRX02006410">
    <property type="protein sequence ID" value="KAK3276733.1"/>
    <property type="molecule type" value="Genomic_DNA"/>
</dbReference>
<dbReference type="Gene3D" id="1.10.287.110">
    <property type="entry name" value="DnaJ domain"/>
    <property type="match status" value="1"/>
</dbReference>
<dbReference type="CDD" id="cd06257">
    <property type="entry name" value="DnaJ"/>
    <property type="match status" value="1"/>
</dbReference>
<sequence>MNAVQADVKHMGLPINLRFKRQDHLQTDLFFSRQHLQQRCKVYLRTVSRHRHRRTLCRAESGEATKDLFADERDYYDLLEVSPEADVATIKSKFRKLQKRYHPDVSDDGGVMSARLNAAYNVLVSKDSRSKYDRKLRETGAVRYPVQAKEGLVGPVQGGALLFEDTLQCNAAAEEDALCSVTGTDHDQAVHYIRQWAQTLAYGAEFPLPTPLQVDIINDGVRIGFITVTSQGSIKLLGELILVVVPELTTSEDSDVLEPRQTWGLQVRRQHSGGSPEGPFPGEDRVLAALDKAVREIRGEKQRGGLELSGTFAAFAQGLLGSIPFWGGMNGGNSSSYEAYYLKPDQEASLEPLPERWIREKGNAMSYMQWGGRHYVSQQNLPDEIRSQWEEDVTDIITQGDAVSGVALTGYVDKLCGLNEQMTELLGE</sequence>
<dbReference type="PANTHER" id="PTHR45295">
    <property type="entry name" value="CHAPERONE PROTEIN DNAJ C76, CHLOROPLASTIC"/>
    <property type="match status" value="1"/>
</dbReference>
<proteinExistence type="predicted"/>
<comment type="caution">
    <text evidence="2">The sequence shown here is derived from an EMBL/GenBank/DDBJ whole genome shotgun (WGS) entry which is preliminary data.</text>
</comment>
<feature type="domain" description="J" evidence="1">
    <location>
        <begin position="74"/>
        <end position="136"/>
    </location>
</feature>
<evidence type="ECO:0000313" key="2">
    <source>
        <dbReference type="EMBL" id="KAK3276733.1"/>
    </source>
</evidence>
<name>A0AAE0GET1_9CHLO</name>
<dbReference type="InterPro" id="IPR055572">
    <property type="entry name" value="DUF7148"/>
</dbReference>
<evidence type="ECO:0000313" key="3">
    <source>
        <dbReference type="Proteomes" id="UP001190700"/>
    </source>
</evidence>